<gene>
    <name evidence="1" type="ORF">TOPH_03146</name>
</gene>
<name>A0A0L0NDV0_TOLOC</name>
<dbReference type="Proteomes" id="UP000036947">
    <property type="component" value="Unassembled WGS sequence"/>
</dbReference>
<sequence>MASTHPDTIQPGQPPPQACSQCKGVRKTFICIQCNNFAFCDECWPKWVLHGDGATGYNGKPHEKSDPKVMERLRRTLDPSVSEAEKDRQLEVDDETTWFGVVRDAAQRESLHDHGRFTMLMSESSDSGQQTGQQYPQLVSFIGQTGK</sequence>
<accession>A0A0L0NDV0</accession>
<dbReference type="OrthoDB" id="194358at2759"/>
<evidence type="ECO:0000313" key="2">
    <source>
        <dbReference type="Proteomes" id="UP000036947"/>
    </source>
</evidence>
<protein>
    <submittedName>
        <fullName evidence="1">Uncharacterized protein</fullName>
    </submittedName>
</protein>
<dbReference type="STRING" id="1163406.A0A0L0NDV0"/>
<comment type="caution">
    <text evidence="1">The sequence shown here is derived from an EMBL/GenBank/DDBJ whole genome shotgun (WGS) entry which is preliminary data.</text>
</comment>
<proteinExistence type="predicted"/>
<reference evidence="1 2" key="1">
    <citation type="journal article" date="2015" name="BMC Genomics">
        <title>The genome of the truffle-parasite Tolypocladium ophioglossoides and the evolution of antifungal peptaibiotics.</title>
        <authorList>
            <person name="Quandt C.A."/>
            <person name="Bushley K.E."/>
            <person name="Spatafora J.W."/>
        </authorList>
    </citation>
    <scope>NUCLEOTIDE SEQUENCE [LARGE SCALE GENOMIC DNA]</scope>
    <source>
        <strain evidence="1 2">CBS 100239</strain>
    </source>
</reference>
<organism evidence="1 2">
    <name type="scientific">Tolypocladium ophioglossoides (strain CBS 100239)</name>
    <name type="common">Snaketongue truffleclub</name>
    <name type="synonym">Elaphocordyceps ophioglossoides</name>
    <dbReference type="NCBI Taxonomy" id="1163406"/>
    <lineage>
        <taxon>Eukaryota</taxon>
        <taxon>Fungi</taxon>
        <taxon>Dikarya</taxon>
        <taxon>Ascomycota</taxon>
        <taxon>Pezizomycotina</taxon>
        <taxon>Sordariomycetes</taxon>
        <taxon>Hypocreomycetidae</taxon>
        <taxon>Hypocreales</taxon>
        <taxon>Ophiocordycipitaceae</taxon>
        <taxon>Tolypocladium</taxon>
    </lineage>
</organism>
<evidence type="ECO:0000313" key="1">
    <source>
        <dbReference type="EMBL" id="KND92352.1"/>
    </source>
</evidence>
<dbReference type="AlphaFoldDB" id="A0A0L0NDV0"/>
<dbReference type="EMBL" id="LFRF01000006">
    <property type="protein sequence ID" value="KND92352.1"/>
    <property type="molecule type" value="Genomic_DNA"/>
</dbReference>
<dbReference type="CDD" id="cd19757">
    <property type="entry name" value="Bbox1"/>
    <property type="match status" value="1"/>
</dbReference>
<keyword evidence="2" id="KW-1185">Reference proteome</keyword>